<proteinExistence type="inferred from homology"/>
<name>A0ABS4JJT7_9BACL</name>
<dbReference type="Gene3D" id="3.40.50.720">
    <property type="entry name" value="NAD(P)-binding Rossmann-like Domain"/>
    <property type="match status" value="1"/>
</dbReference>
<evidence type="ECO:0000313" key="3">
    <source>
        <dbReference type="Proteomes" id="UP001519288"/>
    </source>
</evidence>
<dbReference type="CDD" id="cd05233">
    <property type="entry name" value="SDR_c"/>
    <property type="match status" value="1"/>
</dbReference>
<dbReference type="RefSeq" id="WP_209864230.1">
    <property type="nucleotide sequence ID" value="NZ_JAGGLD010000005.1"/>
</dbReference>
<dbReference type="EMBL" id="JAGGLD010000005">
    <property type="protein sequence ID" value="MBP2001975.1"/>
    <property type="molecule type" value="Genomic_DNA"/>
</dbReference>
<dbReference type="PANTHER" id="PTHR42879">
    <property type="entry name" value="3-OXOACYL-(ACYL-CARRIER-PROTEIN) REDUCTASE"/>
    <property type="match status" value="1"/>
</dbReference>
<dbReference type="PRINTS" id="PR00080">
    <property type="entry name" value="SDRFAMILY"/>
</dbReference>
<dbReference type="PRINTS" id="PR00081">
    <property type="entry name" value="GDHRDH"/>
</dbReference>
<sequence length="247" mass="26691">MNNKVAIVTGGSRGIGAATAKILAERGAKVIVNYMQNRGAAQEVVDTIQLAGGKAIALQADARDSYQMQQLVEEALRMYGTVDILVHNAGMSFVKKSFEDMTWEEFSQKVNDELQAAFVSTKVVVPQMKQQQYGRLIYISSGLSHQPTPNFIAHGSSKGGLNSFVKYIAKEFASYHITANVVSPGLVETDATSDLPPTFKQHMEAMLPLGRLGRPEDIAKAVAFYASDDSAYLTGSYMPVSGGGEMN</sequence>
<protein>
    <submittedName>
        <fullName evidence="2">3-oxoacyl-[acyl-carrier protein] reductase</fullName>
        <ecNumber evidence="2">1.1.1.100</ecNumber>
    </submittedName>
</protein>
<dbReference type="Proteomes" id="UP001519288">
    <property type="component" value="Unassembled WGS sequence"/>
</dbReference>
<accession>A0ABS4JJT7</accession>
<gene>
    <name evidence="2" type="ORF">J2Z69_003031</name>
</gene>
<evidence type="ECO:0000313" key="2">
    <source>
        <dbReference type="EMBL" id="MBP2001975.1"/>
    </source>
</evidence>
<keyword evidence="3" id="KW-1185">Reference proteome</keyword>
<dbReference type="SUPFAM" id="SSF51735">
    <property type="entry name" value="NAD(P)-binding Rossmann-fold domains"/>
    <property type="match status" value="1"/>
</dbReference>
<dbReference type="Pfam" id="PF13561">
    <property type="entry name" value="adh_short_C2"/>
    <property type="match status" value="1"/>
</dbReference>
<comment type="similarity">
    <text evidence="1">Belongs to the short-chain dehydrogenases/reductases (SDR) family.</text>
</comment>
<comment type="caution">
    <text evidence="2">The sequence shown here is derived from an EMBL/GenBank/DDBJ whole genome shotgun (WGS) entry which is preliminary data.</text>
</comment>
<dbReference type="EC" id="1.1.1.100" evidence="2"/>
<reference evidence="2 3" key="1">
    <citation type="submission" date="2021-03" db="EMBL/GenBank/DDBJ databases">
        <title>Genomic Encyclopedia of Type Strains, Phase IV (KMG-IV): sequencing the most valuable type-strain genomes for metagenomic binning, comparative biology and taxonomic classification.</title>
        <authorList>
            <person name="Goeker M."/>
        </authorList>
    </citation>
    <scope>NUCLEOTIDE SEQUENCE [LARGE SCALE GENOMIC DNA]</scope>
    <source>
        <strain evidence="2 3">DSM 26806</strain>
    </source>
</reference>
<evidence type="ECO:0000256" key="1">
    <source>
        <dbReference type="ARBA" id="ARBA00006484"/>
    </source>
</evidence>
<dbReference type="PANTHER" id="PTHR42879:SF2">
    <property type="entry name" value="3-OXOACYL-[ACYL-CARRIER-PROTEIN] REDUCTASE FABG"/>
    <property type="match status" value="1"/>
</dbReference>
<organism evidence="2 3">
    <name type="scientific">Paenibacillus shirakamiensis</name>
    <dbReference type="NCBI Taxonomy" id="1265935"/>
    <lineage>
        <taxon>Bacteria</taxon>
        <taxon>Bacillati</taxon>
        <taxon>Bacillota</taxon>
        <taxon>Bacilli</taxon>
        <taxon>Bacillales</taxon>
        <taxon>Paenibacillaceae</taxon>
        <taxon>Paenibacillus</taxon>
    </lineage>
</organism>
<dbReference type="InterPro" id="IPR036291">
    <property type="entry name" value="NAD(P)-bd_dom_sf"/>
</dbReference>
<dbReference type="InterPro" id="IPR002347">
    <property type="entry name" value="SDR_fam"/>
</dbReference>
<dbReference type="GO" id="GO:0004316">
    <property type="term" value="F:3-oxoacyl-[acyl-carrier-protein] reductase (NADPH) activity"/>
    <property type="evidence" value="ECO:0007669"/>
    <property type="project" value="UniProtKB-EC"/>
</dbReference>
<keyword evidence="2" id="KW-0560">Oxidoreductase</keyword>
<dbReference type="InterPro" id="IPR050259">
    <property type="entry name" value="SDR"/>
</dbReference>